<accession>A0A428T5K2</accession>
<feature type="domain" description="NAD-dependent epimerase/dehydratase" evidence="1">
    <location>
        <begin position="6"/>
        <end position="235"/>
    </location>
</feature>
<dbReference type="EMBL" id="NIZV01000257">
    <property type="protein sequence ID" value="RSL97313.1"/>
    <property type="molecule type" value="Genomic_DNA"/>
</dbReference>
<dbReference type="GO" id="GO:0005737">
    <property type="term" value="C:cytoplasm"/>
    <property type="evidence" value="ECO:0007669"/>
    <property type="project" value="TreeGrafter"/>
</dbReference>
<dbReference type="GO" id="GO:0004029">
    <property type="term" value="F:aldehyde dehydrogenase (NAD+) activity"/>
    <property type="evidence" value="ECO:0007669"/>
    <property type="project" value="TreeGrafter"/>
</dbReference>
<sequence length="345" mass="37839">MAPRKILVTGAAGYVGGSVLTTLLKSGSALVQPSAITALVRKKDQADILASQGVQTSIFRDLDDSEHLKRVAAEHDIVVHTASGFHLGSALALIEGLGQRKIQNGGKVHYIHTSGTWNLAGPELTSEAALTEFKEDRLLDHLRNLEEESPFSQRTTLLGVIIAAEKHGVEANILLPPDIYGQGTGLFNQHTPQLFDLVKKAIDVGCPEYIGDGLGGAGHVHIADLAELYKVMILRILRGENVPSGKDCLFFTETGYHNWFDVAKLIGDVGVARGVLKSADPRSITVEEAAQRWEESTNGDQDITKLCFCMRNKTVPDRAYELGWKPEKTDHDWRAWIEEVFRIVE</sequence>
<protein>
    <recommendedName>
        <fullName evidence="1">NAD-dependent epimerase/dehydratase domain-containing protein</fullName>
    </recommendedName>
</protein>
<evidence type="ECO:0000313" key="2">
    <source>
        <dbReference type="EMBL" id="RSL97313.1"/>
    </source>
</evidence>
<evidence type="ECO:0000259" key="1">
    <source>
        <dbReference type="Pfam" id="PF01370"/>
    </source>
</evidence>
<dbReference type="InterPro" id="IPR036291">
    <property type="entry name" value="NAD(P)-bd_dom_sf"/>
</dbReference>
<dbReference type="SUPFAM" id="SSF51735">
    <property type="entry name" value="NAD(P)-binding Rossmann-fold domains"/>
    <property type="match status" value="1"/>
</dbReference>
<evidence type="ECO:0000313" key="3">
    <source>
        <dbReference type="Proteomes" id="UP000288429"/>
    </source>
</evidence>
<keyword evidence="3" id="KW-1185">Reference proteome</keyword>
<dbReference type="PANTHER" id="PTHR48079">
    <property type="entry name" value="PROTEIN YEEZ"/>
    <property type="match status" value="1"/>
</dbReference>
<comment type="caution">
    <text evidence="2">The sequence shown here is derived from an EMBL/GenBank/DDBJ whole genome shotgun (WGS) entry which is preliminary data.</text>
</comment>
<dbReference type="Gene3D" id="3.40.50.720">
    <property type="entry name" value="NAD(P)-binding Rossmann-like Domain"/>
    <property type="match status" value="1"/>
</dbReference>
<dbReference type="InterPro" id="IPR051783">
    <property type="entry name" value="NAD(P)-dependent_oxidoreduct"/>
</dbReference>
<dbReference type="PANTHER" id="PTHR48079:SF6">
    <property type="entry name" value="NAD(P)-BINDING DOMAIN-CONTAINING PROTEIN-RELATED"/>
    <property type="match status" value="1"/>
</dbReference>
<dbReference type="InterPro" id="IPR001509">
    <property type="entry name" value="Epimerase_deHydtase"/>
</dbReference>
<name>A0A428T5K2_9HYPO</name>
<dbReference type="Proteomes" id="UP000288429">
    <property type="component" value="Unassembled WGS sequence"/>
</dbReference>
<gene>
    <name evidence="2" type="ORF">CDV31_013078</name>
</gene>
<organism evidence="2 3">
    <name type="scientific">Fusarium ambrosium</name>
    <dbReference type="NCBI Taxonomy" id="131363"/>
    <lineage>
        <taxon>Eukaryota</taxon>
        <taxon>Fungi</taxon>
        <taxon>Dikarya</taxon>
        <taxon>Ascomycota</taxon>
        <taxon>Pezizomycotina</taxon>
        <taxon>Sordariomycetes</taxon>
        <taxon>Hypocreomycetidae</taxon>
        <taxon>Hypocreales</taxon>
        <taxon>Nectriaceae</taxon>
        <taxon>Fusarium</taxon>
        <taxon>Fusarium solani species complex</taxon>
    </lineage>
</organism>
<reference evidence="2 3" key="1">
    <citation type="submission" date="2017-06" db="EMBL/GenBank/DDBJ databases">
        <title>Cmopartive genomic analysis of Ambrosia Fusariam Clade fungi.</title>
        <authorList>
            <person name="Stajich J.E."/>
            <person name="Carrillo J."/>
            <person name="Kijimoto T."/>
            <person name="Eskalen A."/>
            <person name="O'Donnell K."/>
            <person name="Kasson M."/>
        </authorList>
    </citation>
    <scope>NUCLEOTIDE SEQUENCE [LARGE SCALE GENOMIC DNA]</scope>
    <source>
        <strain evidence="2 3">NRRL 20438</strain>
    </source>
</reference>
<proteinExistence type="predicted"/>
<dbReference type="Pfam" id="PF01370">
    <property type="entry name" value="Epimerase"/>
    <property type="match status" value="1"/>
</dbReference>
<dbReference type="AlphaFoldDB" id="A0A428T5K2"/>